<reference evidence="1 2" key="1">
    <citation type="submission" date="2018-07" db="EMBL/GenBank/DDBJ databases">
        <title>Chryseobacterium lacus sp. nov., isolated from lake water.</title>
        <authorList>
            <person name="Li C.-M."/>
        </authorList>
    </citation>
    <scope>NUCLEOTIDE SEQUENCE [LARGE SCALE GENOMIC DNA]</scope>
    <source>
        <strain evidence="1 2">YLOS41</strain>
    </source>
</reference>
<dbReference type="EMBL" id="QPIE01000001">
    <property type="protein sequence ID" value="RCU44725.1"/>
    <property type="molecule type" value="Genomic_DNA"/>
</dbReference>
<evidence type="ECO:0000313" key="2">
    <source>
        <dbReference type="Proteomes" id="UP000252172"/>
    </source>
</evidence>
<dbReference type="AlphaFoldDB" id="A0A368N5B9"/>
<organism evidence="1 2">
    <name type="scientific">Chryseobacterium lacus</name>
    <dbReference type="NCBI Taxonomy" id="2058346"/>
    <lineage>
        <taxon>Bacteria</taxon>
        <taxon>Pseudomonadati</taxon>
        <taxon>Bacteroidota</taxon>
        <taxon>Flavobacteriia</taxon>
        <taxon>Flavobacteriales</taxon>
        <taxon>Weeksellaceae</taxon>
        <taxon>Chryseobacterium group</taxon>
        <taxon>Chryseobacterium</taxon>
    </lineage>
</organism>
<comment type="caution">
    <text evidence="1">The sequence shown here is derived from an EMBL/GenBank/DDBJ whole genome shotgun (WGS) entry which is preliminary data.</text>
</comment>
<evidence type="ECO:0008006" key="3">
    <source>
        <dbReference type="Google" id="ProtNLM"/>
    </source>
</evidence>
<gene>
    <name evidence="1" type="ORF">DQ356_00420</name>
</gene>
<keyword evidence="2" id="KW-1185">Reference proteome</keyword>
<dbReference type="Proteomes" id="UP000252172">
    <property type="component" value="Unassembled WGS sequence"/>
</dbReference>
<dbReference type="OrthoDB" id="1312899at2"/>
<evidence type="ECO:0000313" key="1">
    <source>
        <dbReference type="EMBL" id="RCU44725.1"/>
    </source>
</evidence>
<dbReference type="RefSeq" id="WP_114302501.1">
    <property type="nucleotide sequence ID" value="NZ_QPIE01000001.1"/>
</dbReference>
<accession>A0A368N5B9</accession>
<protein>
    <recommendedName>
        <fullName evidence="3">WG repeat-containing protein</fullName>
    </recommendedName>
</protein>
<name>A0A368N5B9_9FLAO</name>
<sequence length="511" mass="59398">MKRIYTFLLAGLSTLGFTQSQDLAKLANGKLKNFTAVYDQKQSVYGYVGIYDYGKTADDKVRFEYVFLDKNLNPVANKEFTGERQVDGYTPYLDFRNKIILTPTMGTFGLAAVMHSSRITYPRTKEIDIQKNSITDKDYFEYDEGVFKLTDYSKTAKAERAEDRSERKSKGYNYRSGVYEIKEGGFLVVEYKDYGNYSNGNNLIRFDENKKEVWRFSYNTNGDKKVKEYFSLLDKDENKIFGILQNVNNKVNTFQLLVLDMKTGKVLHQSKITGLNDTTLDNITRFQTYSYGTIDNSKSFDDKIVLVGRNLTDKSRYAGFARLMVDKNTYKVDAKTITYESLKSFIPKLSDDGGVEKGYFLDPRDIFILKNGSVGVLLEKYKPAGQYSSQKTTDMVYIFTDHNFKPGVKIFDKEKTRFSTTDYLFSQYINDGNDVVFFFRDYVKDNETRKKQWNLFINSVVNNQFKQETIQISSKGDYFMLPYVAKDGYILFQESNEKDKYNQVRLERLNF</sequence>
<proteinExistence type="predicted"/>